<organism evidence="1 2">
    <name type="scientific">Rhodocollybia butyracea</name>
    <dbReference type="NCBI Taxonomy" id="206335"/>
    <lineage>
        <taxon>Eukaryota</taxon>
        <taxon>Fungi</taxon>
        <taxon>Dikarya</taxon>
        <taxon>Basidiomycota</taxon>
        <taxon>Agaricomycotina</taxon>
        <taxon>Agaricomycetes</taxon>
        <taxon>Agaricomycetidae</taxon>
        <taxon>Agaricales</taxon>
        <taxon>Marasmiineae</taxon>
        <taxon>Omphalotaceae</taxon>
        <taxon>Rhodocollybia</taxon>
    </lineage>
</organism>
<gene>
    <name evidence="1" type="ORF">BDP27DRAFT_1376932</name>
</gene>
<keyword evidence="2" id="KW-1185">Reference proteome</keyword>
<dbReference type="Proteomes" id="UP000772434">
    <property type="component" value="Unassembled WGS sequence"/>
</dbReference>
<protein>
    <submittedName>
        <fullName evidence="1">Uncharacterized protein</fullName>
    </submittedName>
</protein>
<dbReference type="EMBL" id="JADNRY010000941">
    <property type="protein sequence ID" value="KAF9023860.1"/>
    <property type="molecule type" value="Genomic_DNA"/>
</dbReference>
<dbReference type="AlphaFoldDB" id="A0A9P5TVU6"/>
<proteinExistence type="predicted"/>
<name>A0A9P5TVU6_9AGAR</name>
<accession>A0A9P5TVU6</accession>
<evidence type="ECO:0000313" key="2">
    <source>
        <dbReference type="Proteomes" id="UP000772434"/>
    </source>
</evidence>
<comment type="caution">
    <text evidence="1">The sequence shown here is derived from an EMBL/GenBank/DDBJ whole genome shotgun (WGS) entry which is preliminary data.</text>
</comment>
<reference evidence="1" key="1">
    <citation type="submission" date="2020-11" db="EMBL/GenBank/DDBJ databases">
        <authorList>
            <consortium name="DOE Joint Genome Institute"/>
            <person name="Ahrendt S."/>
            <person name="Riley R."/>
            <person name="Andreopoulos W."/>
            <person name="Labutti K."/>
            <person name="Pangilinan J."/>
            <person name="Ruiz-Duenas F.J."/>
            <person name="Barrasa J.M."/>
            <person name="Sanchez-Garcia M."/>
            <person name="Camarero S."/>
            <person name="Miyauchi S."/>
            <person name="Serrano A."/>
            <person name="Linde D."/>
            <person name="Babiker R."/>
            <person name="Drula E."/>
            <person name="Ayuso-Fernandez I."/>
            <person name="Pacheco R."/>
            <person name="Padilla G."/>
            <person name="Ferreira P."/>
            <person name="Barriuso J."/>
            <person name="Kellner H."/>
            <person name="Castanera R."/>
            <person name="Alfaro M."/>
            <person name="Ramirez L."/>
            <person name="Pisabarro A.G."/>
            <person name="Kuo A."/>
            <person name="Tritt A."/>
            <person name="Lipzen A."/>
            <person name="He G."/>
            <person name="Yan M."/>
            <person name="Ng V."/>
            <person name="Cullen D."/>
            <person name="Martin F."/>
            <person name="Rosso M.-N."/>
            <person name="Henrissat B."/>
            <person name="Hibbett D."/>
            <person name="Martinez A.T."/>
            <person name="Grigoriev I.V."/>
        </authorList>
    </citation>
    <scope>NUCLEOTIDE SEQUENCE</scope>
    <source>
        <strain evidence="1">AH 40177</strain>
    </source>
</reference>
<sequence length="483" mass="54414">MAKFWQIEMNFCYLGLEDRREEAEVRGRVSGVHLPKSGVLAMYEKKLFDLRLGAIIIICIWVVETQVIRGLLLEEILANEIWGSGGLRVICGSKRRMVSEYLKRFPASMGDTVEPSDTVPGEVDDSVADISNSPQFIFKLHTVLASESWLSSKHLSHAGLQFFRASELQRQVILALAGTCGLSDFVVLGPRYYGPPFFSITHFKDSMSASMPILYSPLSNWRKMYRKKRTGNAGIALEPWEEPLPEAGTKEYNEEIESCKVLGARKKEIGALTFFQRIRQWIKYHGKDVVTANALLQSTEGKVPQARAMKARLLHGVELIKPCKKPDHIVWDRDNKELVKRMTEELVDDYAVEGTVKAKGKGPSDITDGKGKASVVHLWNLLSTEEKTKWEQKAVDEHNLAMEEYQRTVSGPPSTLPAVCQVAWAAGPEPVKRWMSYSVHVIEDNVGFEVLMLGLSLDLQMPPLELWKAKLGRLKSARRSQVM</sequence>
<evidence type="ECO:0000313" key="1">
    <source>
        <dbReference type="EMBL" id="KAF9023860.1"/>
    </source>
</evidence>